<gene>
    <name evidence="6" type="ORF">VNE69_02254</name>
</gene>
<evidence type="ECO:0000256" key="3">
    <source>
        <dbReference type="ARBA" id="ARBA00023015"/>
    </source>
</evidence>
<dbReference type="PANTHER" id="PTHR48068:SF4">
    <property type="entry name" value="TATA-BOX BINDING PROTEIN ASSOCIATED FACTOR 9"/>
    <property type="match status" value="1"/>
</dbReference>
<dbReference type="GO" id="GO:0005669">
    <property type="term" value="C:transcription factor TFIID complex"/>
    <property type="evidence" value="ECO:0007669"/>
    <property type="project" value="TreeGrafter"/>
</dbReference>
<dbReference type="Proteomes" id="UP001334084">
    <property type="component" value="Chromosome 2"/>
</dbReference>
<dbReference type="InterPro" id="IPR003162">
    <property type="entry name" value="TFIID-31"/>
</dbReference>
<evidence type="ECO:0000313" key="6">
    <source>
        <dbReference type="EMBL" id="WUR02735.1"/>
    </source>
</evidence>
<evidence type="ECO:0000256" key="5">
    <source>
        <dbReference type="ARBA" id="ARBA00023242"/>
    </source>
</evidence>
<dbReference type="GO" id="GO:0046982">
    <property type="term" value="F:protein heterodimerization activity"/>
    <property type="evidence" value="ECO:0007669"/>
    <property type="project" value="InterPro"/>
</dbReference>
<dbReference type="GO" id="GO:0051123">
    <property type="term" value="P:RNA polymerase II preinitiation complex assembly"/>
    <property type="evidence" value="ECO:0007669"/>
    <property type="project" value="TreeGrafter"/>
</dbReference>
<dbReference type="EMBL" id="CP142727">
    <property type="protein sequence ID" value="WUR02735.1"/>
    <property type="molecule type" value="Genomic_DNA"/>
</dbReference>
<dbReference type="KEGG" id="vnx:VNE69_02254"/>
<dbReference type="GO" id="GO:0016251">
    <property type="term" value="F:RNA polymerase II general transcription initiation factor activity"/>
    <property type="evidence" value="ECO:0007669"/>
    <property type="project" value="TreeGrafter"/>
</dbReference>
<dbReference type="InterPro" id="IPR051431">
    <property type="entry name" value="TFIID_subunit_9"/>
</dbReference>
<comment type="similarity">
    <text evidence="2">Belongs to the TAF9 family.</text>
</comment>
<dbReference type="Pfam" id="PF02291">
    <property type="entry name" value="TFIID-31kDa"/>
    <property type="match status" value="1"/>
</dbReference>
<keyword evidence="5" id="KW-0539">Nucleus</keyword>
<dbReference type="GO" id="GO:0000124">
    <property type="term" value="C:SAGA complex"/>
    <property type="evidence" value="ECO:0007669"/>
    <property type="project" value="TreeGrafter"/>
</dbReference>
<evidence type="ECO:0000313" key="7">
    <source>
        <dbReference type="Proteomes" id="UP001334084"/>
    </source>
</evidence>
<sequence>MGSNENLAPRDAKVISIILRSLGIEECEPKVIVQLLELAYKYSTDVMKDARLYSEHCGRSSINVSDMKLALQTKVGKHFVPPPPRHYLMEIANTVNSKPLNTSETSENLIKVPNRDHFLGGYEYEE</sequence>
<dbReference type="PANTHER" id="PTHR48068">
    <property type="entry name" value="TAF9 RNA POLYMERASE II, TATA BOX-BINDING PROTEIN (TBP)-ASSOCIATED FACTOR"/>
    <property type="match status" value="1"/>
</dbReference>
<dbReference type="SUPFAM" id="SSF47113">
    <property type="entry name" value="Histone-fold"/>
    <property type="match status" value="1"/>
</dbReference>
<keyword evidence="4" id="KW-0804">Transcription</keyword>
<dbReference type="InterPro" id="IPR009072">
    <property type="entry name" value="Histone-fold"/>
</dbReference>
<evidence type="ECO:0000256" key="1">
    <source>
        <dbReference type="ARBA" id="ARBA00004123"/>
    </source>
</evidence>
<name>A0AAX4J9V8_9MICR</name>
<evidence type="ECO:0000256" key="2">
    <source>
        <dbReference type="ARBA" id="ARBA00007646"/>
    </source>
</evidence>
<protein>
    <submittedName>
        <fullName evidence="6">Transcription initiation factor TFIID subunit 9 (TAF9)</fullName>
    </submittedName>
</protein>
<dbReference type="AlphaFoldDB" id="A0AAX4J9V8"/>
<organism evidence="6 7">
    <name type="scientific">Vairimorpha necatrix</name>
    <dbReference type="NCBI Taxonomy" id="6039"/>
    <lineage>
        <taxon>Eukaryota</taxon>
        <taxon>Fungi</taxon>
        <taxon>Fungi incertae sedis</taxon>
        <taxon>Microsporidia</taxon>
        <taxon>Nosematidae</taxon>
        <taxon>Vairimorpha</taxon>
    </lineage>
</organism>
<dbReference type="GO" id="GO:0003713">
    <property type="term" value="F:transcription coactivator activity"/>
    <property type="evidence" value="ECO:0007669"/>
    <property type="project" value="TreeGrafter"/>
</dbReference>
<accession>A0AAX4J9V8</accession>
<keyword evidence="3" id="KW-0805">Transcription regulation</keyword>
<dbReference type="CDD" id="cd07979">
    <property type="entry name" value="HFD_TAF9"/>
    <property type="match status" value="1"/>
</dbReference>
<dbReference type="RefSeq" id="XP_065328880.1">
    <property type="nucleotide sequence ID" value="XM_065472808.1"/>
</dbReference>
<proteinExistence type="inferred from homology"/>
<dbReference type="GeneID" id="90540544"/>
<comment type="subcellular location">
    <subcellularLocation>
        <location evidence="1">Nucleus</location>
    </subcellularLocation>
</comment>
<reference evidence="6" key="1">
    <citation type="journal article" date="2024" name="BMC Genomics">
        <title>Functional annotation of a divergent genome using sequence and structure-based similarity.</title>
        <authorList>
            <person name="Svedberg D."/>
            <person name="Winiger R.R."/>
            <person name="Berg A."/>
            <person name="Sharma H."/>
            <person name="Tellgren-Roth C."/>
            <person name="Debrunner-Vossbrinck B.A."/>
            <person name="Vossbrinck C.R."/>
            <person name="Barandun J."/>
        </authorList>
    </citation>
    <scope>NUCLEOTIDE SEQUENCE</scope>
    <source>
        <strain evidence="6">Illinois isolate</strain>
    </source>
</reference>
<dbReference type="Gene3D" id="1.10.20.10">
    <property type="entry name" value="Histone, subunit A"/>
    <property type="match status" value="1"/>
</dbReference>
<evidence type="ECO:0000256" key="4">
    <source>
        <dbReference type="ARBA" id="ARBA00023163"/>
    </source>
</evidence>
<keyword evidence="7" id="KW-1185">Reference proteome</keyword>